<organism evidence="6 7">
    <name type="scientific">Cylicostephanus goldi</name>
    <name type="common">Nematode worm</name>
    <dbReference type="NCBI Taxonomy" id="71465"/>
    <lineage>
        <taxon>Eukaryota</taxon>
        <taxon>Metazoa</taxon>
        <taxon>Ecdysozoa</taxon>
        <taxon>Nematoda</taxon>
        <taxon>Chromadorea</taxon>
        <taxon>Rhabditida</taxon>
        <taxon>Rhabditina</taxon>
        <taxon>Rhabditomorpha</taxon>
        <taxon>Strongyloidea</taxon>
        <taxon>Strongylidae</taxon>
        <taxon>Cylicostephanus</taxon>
    </lineage>
</organism>
<evidence type="ECO:0000313" key="7">
    <source>
        <dbReference type="Proteomes" id="UP000271889"/>
    </source>
</evidence>
<dbReference type="GO" id="GO:0032456">
    <property type="term" value="P:endocytic recycling"/>
    <property type="evidence" value="ECO:0007669"/>
    <property type="project" value="InterPro"/>
</dbReference>
<dbReference type="AlphaFoldDB" id="A0A3P6SS27"/>
<evidence type="ECO:0000313" key="6">
    <source>
        <dbReference type="EMBL" id="VDK56521.1"/>
    </source>
</evidence>
<dbReference type="PANTHER" id="PTHR13673:SF0">
    <property type="entry name" value="VPS35 ENDOSOMAL PROTEIN-SORTING FACTOR-LIKE"/>
    <property type="match status" value="1"/>
</dbReference>
<dbReference type="OrthoDB" id="1734063at2759"/>
<name>A0A3P6SS27_CYLGO</name>
<keyword evidence="4" id="KW-0967">Endosome</keyword>
<dbReference type="PANTHER" id="PTHR13673">
    <property type="entry name" value="ESOPHAGEAL CANCER ASSOCIATED PROTEIN"/>
    <property type="match status" value="1"/>
</dbReference>
<evidence type="ECO:0000256" key="2">
    <source>
        <dbReference type="ARBA" id="ARBA00010704"/>
    </source>
</evidence>
<evidence type="ECO:0000256" key="1">
    <source>
        <dbReference type="ARBA" id="ARBA00004177"/>
    </source>
</evidence>
<gene>
    <name evidence="6" type="ORF">CGOC_LOCUS3684</name>
</gene>
<protein>
    <submittedName>
        <fullName evidence="6">Uncharacterized protein</fullName>
    </submittedName>
</protein>
<proteinExistence type="inferred from homology"/>
<keyword evidence="7" id="KW-1185">Reference proteome</keyword>
<keyword evidence="3" id="KW-0813">Transport</keyword>
<dbReference type="GO" id="GO:0015031">
    <property type="term" value="P:protein transport"/>
    <property type="evidence" value="ECO:0007669"/>
    <property type="project" value="UniProtKB-KW"/>
</dbReference>
<reference evidence="6 7" key="1">
    <citation type="submission" date="2018-11" db="EMBL/GenBank/DDBJ databases">
        <authorList>
            <consortium name="Pathogen Informatics"/>
        </authorList>
    </citation>
    <scope>NUCLEOTIDE SEQUENCE [LARGE SCALE GENOMIC DNA]</scope>
</reference>
<sequence length="194" mass="22273">MILEPTDRGPHWKALNDWMQASKPPLQTENVAPALEWIVQCVSYGAATIEDLGPLWEYCKQSEQRGMLLHAFVLSIPLKYLLNHCLKVCEILVSQQRPAEDFEIFGKRLLSGETPEETRPEILRLVLPYISKFDGNDFMRCCVVWSKFISSCQNPADHFAELVVIVESIMECRSEDLSTVLKLKPFVDILDYVR</sequence>
<evidence type="ECO:0000256" key="3">
    <source>
        <dbReference type="ARBA" id="ARBA00022448"/>
    </source>
</evidence>
<keyword evidence="5" id="KW-0653">Protein transport</keyword>
<evidence type="ECO:0000256" key="4">
    <source>
        <dbReference type="ARBA" id="ARBA00022753"/>
    </source>
</evidence>
<dbReference type="Proteomes" id="UP000271889">
    <property type="component" value="Unassembled WGS sequence"/>
</dbReference>
<dbReference type="EMBL" id="UYRV01009431">
    <property type="protein sequence ID" value="VDK56521.1"/>
    <property type="molecule type" value="Genomic_DNA"/>
</dbReference>
<accession>A0A3P6SS27</accession>
<evidence type="ECO:0000256" key="5">
    <source>
        <dbReference type="ARBA" id="ARBA00022927"/>
    </source>
</evidence>
<comment type="similarity">
    <text evidence="2">Belongs to the VPS35L family.</text>
</comment>
<comment type="subcellular location">
    <subcellularLocation>
        <location evidence="1">Endosome</location>
    </subcellularLocation>
</comment>
<dbReference type="GO" id="GO:0005768">
    <property type="term" value="C:endosome"/>
    <property type="evidence" value="ECO:0007669"/>
    <property type="project" value="UniProtKB-SubCell"/>
</dbReference>
<dbReference type="InterPro" id="IPR029705">
    <property type="entry name" value="VPS35L"/>
</dbReference>